<reference evidence="1 2" key="1">
    <citation type="submission" date="2016-10" db="EMBL/GenBank/DDBJ databases">
        <authorList>
            <person name="Varghese N."/>
            <person name="Submissions S."/>
        </authorList>
    </citation>
    <scope>NUCLEOTIDE SEQUENCE [LARGE SCALE GENOMIC DNA]</scope>
    <source>
        <strain evidence="1 2">DSM 16525</strain>
    </source>
</reference>
<keyword evidence="2" id="KW-1185">Reference proteome</keyword>
<proteinExistence type="predicted"/>
<evidence type="ECO:0000313" key="1">
    <source>
        <dbReference type="EMBL" id="SEU13639.1"/>
    </source>
</evidence>
<organism evidence="1 2">
    <name type="scientific">Myxococcus fulvus</name>
    <dbReference type="NCBI Taxonomy" id="33"/>
    <lineage>
        <taxon>Bacteria</taxon>
        <taxon>Pseudomonadati</taxon>
        <taxon>Myxococcota</taxon>
        <taxon>Myxococcia</taxon>
        <taxon>Myxococcales</taxon>
        <taxon>Cystobacterineae</taxon>
        <taxon>Myxococcaceae</taxon>
        <taxon>Myxococcus</taxon>
    </lineage>
</organism>
<dbReference type="Proteomes" id="UP000183760">
    <property type="component" value="Unassembled WGS sequence"/>
</dbReference>
<dbReference type="EMBL" id="FOIB01000005">
    <property type="protein sequence ID" value="SEU13639.1"/>
    <property type="molecule type" value="Genomic_DNA"/>
</dbReference>
<evidence type="ECO:0000313" key="2">
    <source>
        <dbReference type="Proteomes" id="UP000183760"/>
    </source>
</evidence>
<gene>
    <name evidence="1" type="ORF">SAMN05443572_105207</name>
</gene>
<comment type="caution">
    <text evidence="1">The sequence shown here is derived from an EMBL/GenBank/DDBJ whole genome shotgun (WGS) entry which is preliminary data.</text>
</comment>
<name>A0ABY1CK71_MYXFU</name>
<protein>
    <submittedName>
        <fullName evidence="1">Uncharacterized protein</fullName>
    </submittedName>
</protein>
<accession>A0ABY1CK71</accession>
<sequence length="45" mass="4949">MSTELITKRAEILQGIISRMAQNSFTGVTPVSWISRTLCGVPRAK</sequence>